<dbReference type="Proteomes" id="UP000663864">
    <property type="component" value="Unassembled WGS sequence"/>
</dbReference>
<dbReference type="SMART" id="SM00355">
    <property type="entry name" value="ZnF_C2H2"/>
    <property type="match status" value="3"/>
</dbReference>
<accession>A0A815LV49</accession>
<evidence type="ECO:0000259" key="3">
    <source>
        <dbReference type="PROSITE" id="PS50157"/>
    </source>
</evidence>
<feature type="domain" description="C3H1-type" evidence="2">
    <location>
        <begin position="13"/>
        <end position="40"/>
    </location>
</feature>
<gene>
    <name evidence="4" type="ORF">ZHD862_LOCUS33725</name>
</gene>
<keyword evidence="1" id="KW-0862">Zinc</keyword>
<feature type="non-terminal residue" evidence="4">
    <location>
        <position position="1"/>
    </location>
</feature>
<dbReference type="GO" id="GO:0005777">
    <property type="term" value="C:peroxisome"/>
    <property type="evidence" value="ECO:0007669"/>
    <property type="project" value="InterPro"/>
</dbReference>
<dbReference type="Gene3D" id="4.10.1000.10">
    <property type="entry name" value="Zinc finger, CCCH-type"/>
    <property type="match status" value="1"/>
</dbReference>
<dbReference type="PROSITE" id="PS50157">
    <property type="entry name" value="ZINC_FINGER_C2H2_2"/>
    <property type="match status" value="1"/>
</dbReference>
<dbReference type="InterPro" id="IPR013087">
    <property type="entry name" value="Znf_C2H2_type"/>
</dbReference>
<dbReference type="SMART" id="SM00356">
    <property type="entry name" value="ZnF_C3H1"/>
    <property type="match status" value="2"/>
</dbReference>
<evidence type="ECO:0000313" key="4">
    <source>
        <dbReference type="EMBL" id="CAF1415637.1"/>
    </source>
</evidence>
<dbReference type="PANTHER" id="PTHR14379:SF3">
    <property type="entry name" value="MEIOSIS REGULATOR AND MRNA STABILITY FACTOR 1"/>
    <property type="match status" value="1"/>
</dbReference>
<sequence length="373" mass="43154">MAQAMDINSDADLKHLIDCMDFINGHCNLNDNCHYRHCRKAAEQTKNCTNWPETCRNTACPYRHCAIQSQVIKKKQIQIPKILPNQSYQSQPQVLSIMRQEGFISFFWDIENVPIPKGQKPFDIVQRIRQKLVVESGLQEAAFSCFYRFERVHRPPATVVLISGDIDFVGKLNDLRHQAGFHVIVIHNKSAKGELKATVNAHYPWELFTQQQKPIKITNKLDSIGSERTNRIYYFSSSNSLHLKDSSPCSSNRQLPIVNNQDIKKQKCPKCTSEFESVQSLQQHQTIKNHLFNCPVCNGIFFTQISQTQHQRNKKHYIGDYKCNQCNRYFSKIESLNQHQQATGHISLSLNDQDSMMIILQGIEAIKQYFEKH</sequence>
<dbReference type="InterPro" id="IPR041686">
    <property type="entry name" value="Znf-CCCH_3"/>
</dbReference>
<dbReference type="PROSITE" id="PS00028">
    <property type="entry name" value="ZINC_FINGER_C2H2_1"/>
    <property type="match status" value="2"/>
</dbReference>
<keyword evidence="1" id="KW-0863">Zinc-finger</keyword>
<feature type="domain" description="C2H2-type" evidence="3">
    <location>
        <begin position="321"/>
        <end position="345"/>
    </location>
</feature>
<comment type="caution">
    <text evidence="4">The sequence shown here is derived from an EMBL/GenBank/DDBJ whole genome shotgun (WGS) entry which is preliminary data.</text>
</comment>
<dbReference type="AlphaFoldDB" id="A0A815LV49"/>
<organism evidence="4 5">
    <name type="scientific">Rotaria sordida</name>
    <dbReference type="NCBI Taxonomy" id="392033"/>
    <lineage>
        <taxon>Eukaryota</taxon>
        <taxon>Metazoa</taxon>
        <taxon>Spiralia</taxon>
        <taxon>Gnathifera</taxon>
        <taxon>Rotifera</taxon>
        <taxon>Eurotatoria</taxon>
        <taxon>Bdelloidea</taxon>
        <taxon>Philodinida</taxon>
        <taxon>Philodinidae</taxon>
        <taxon>Rotaria</taxon>
    </lineage>
</organism>
<proteinExistence type="predicted"/>
<evidence type="ECO:0008006" key="6">
    <source>
        <dbReference type="Google" id="ProtNLM"/>
    </source>
</evidence>
<evidence type="ECO:0000313" key="5">
    <source>
        <dbReference type="Proteomes" id="UP000663864"/>
    </source>
</evidence>
<dbReference type="PROSITE" id="PS50103">
    <property type="entry name" value="ZF_C3H1"/>
    <property type="match status" value="1"/>
</dbReference>
<dbReference type="SUPFAM" id="SSF57667">
    <property type="entry name" value="beta-beta-alpha zinc fingers"/>
    <property type="match status" value="1"/>
</dbReference>
<dbReference type="Gene3D" id="3.30.160.60">
    <property type="entry name" value="Classic Zinc Finger"/>
    <property type="match status" value="1"/>
</dbReference>
<protein>
    <recommendedName>
        <fullName evidence="6">C2H2-type domain-containing protein</fullName>
    </recommendedName>
</protein>
<name>A0A815LV49_9BILA</name>
<reference evidence="4" key="1">
    <citation type="submission" date="2021-02" db="EMBL/GenBank/DDBJ databases">
        <authorList>
            <person name="Nowell W R."/>
        </authorList>
    </citation>
    <scope>NUCLEOTIDE SEQUENCE</scope>
</reference>
<dbReference type="PANTHER" id="PTHR14379">
    <property type="entry name" value="LIMKAIN B LKAP"/>
    <property type="match status" value="1"/>
</dbReference>
<dbReference type="InterPro" id="IPR000571">
    <property type="entry name" value="Znf_CCCH"/>
</dbReference>
<feature type="zinc finger region" description="C3H1-type" evidence="1">
    <location>
        <begin position="13"/>
        <end position="40"/>
    </location>
</feature>
<evidence type="ECO:0000256" key="1">
    <source>
        <dbReference type="PROSITE-ProRule" id="PRU00723"/>
    </source>
</evidence>
<keyword evidence="1" id="KW-0479">Metal-binding</keyword>
<dbReference type="GO" id="GO:0010468">
    <property type="term" value="P:regulation of gene expression"/>
    <property type="evidence" value="ECO:0007669"/>
    <property type="project" value="InterPro"/>
</dbReference>
<dbReference type="GO" id="GO:0008270">
    <property type="term" value="F:zinc ion binding"/>
    <property type="evidence" value="ECO:0007669"/>
    <property type="project" value="UniProtKB-KW"/>
</dbReference>
<dbReference type="EMBL" id="CAJNOT010004094">
    <property type="protein sequence ID" value="CAF1415637.1"/>
    <property type="molecule type" value="Genomic_DNA"/>
</dbReference>
<dbReference type="InterPro" id="IPR024768">
    <property type="entry name" value="Marf1"/>
</dbReference>
<evidence type="ECO:0000259" key="2">
    <source>
        <dbReference type="PROSITE" id="PS50103"/>
    </source>
</evidence>
<dbReference type="Pfam" id="PF15663">
    <property type="entry name" value="zf-CCCH_3"/>
    <property type="match status" value="1"/>
</dbReference>
<dbReference type="InterPro" id="IPR036236">
    <property type="entry name" value="Znf_C2H2_sf"/>
</dbReference>
<dbReference type="GO" id="GO:1905762">
    <property type="term" value="F:CCR4-NOT complex binding"/>
    <property type="evidence" value="ECO:0007669"/>
    <property type="project" value="TreeGrafter"/>
</dbReference>